<sequence>MELLAEGGWPAVTTRAVAERAGANLGLIHYHFGGSANLHAAIARRATEVVVNPVLDELLGAPDEHAALGALRRLLPATTDDTRATRLAVELIAGAMRDPLLGEVLRDQLRQARADLADRMGQLHPDWTPQRRVGAATLIVALLDGLMLHRMVDHDLPADQALETLGELVARTDS</sequence>
<dbReference type="PROSITE" id="PS50977">
    <property type="entry name" value="HTH_TETR_2"/>
    <property type="match status" value="1"/>
</dbReference>
<dbReference type="EMBL" id="BAAAGS010000035">
    <property type="protein sequence ID" value="GAA0542815.1"/>
    <property type="molecule type" value="Genomic_DNA"/>
</dbReference>
<dbReference type="InterPro" id="IPR050109">
    <property type="entry name" value="HTH-type_TetR-like_transc_reg"/>
</dbReference>
<name>A0ABP3NEL0_SACER</name>
<keyword evidence="2" id="KW-0805">Transcription regulation</keyword>
<evidence type="ECO:0000256" key="2">
    <source>
        <dbReference type="ARBA" id="ARBA00023015"/>
    </source>
</evidence>
<protein>
    <submittedName>
        <fullName evidence="7">TetR family transcriptional regulator</fullName>
    </submittedName>
</protein>
<dbReference type="InterPro" id="IPR009057">
    <property type="entry name" value="Homeodomain-like_sf"/>
</dbReference>
<keyword evidence="8" id="KW-1185">Reference proteome</keyword>
<dbReference type="PANTHER" id="PTHR30055">
    <property type="entry name" value="HTH-TYPE TRANSCRIPTIONAL REGULATOR RUTR"/>
    <property type="match status" value="1"/>
</dbReference>
<evidence type="ECO:0000259" key="6">
    <source>
        <dbReference type="PROSITE" id="PS50977"/>
    </source>
</evidence>
<evidence type="ECO:0000256" key="5">
    <source>
        <dbReference type="PROSITE-ProRule" id="PRU00335"/>
    </source>
</evidence>
<evidence type="ECO:0000256" key="4">
    <source>
        <dbReference type="ARBA" id="ARBA00023163"/>
    </source>
</evidence>
<dbReference type="Pfam" id="PF00440">
    <property type="entry name" value="TetR_N"/>
    <property type="match status" value="1"/>
</dbReference>
<accession>A0ABP3NEL0</accession>
<evidence type="ECO:0000313" key="7">
    <source>
        <dbReference type="EMBL" id="GAA0542815.1"/>
    </source>
</evidence>
<feature type="domain" description="HTH tetR-type" evidence="6">
    <location>
        <begin position="1"/>
        <end position="50"/>
    </location>
</feature>
<keyword evidence="4" id="KW-0804">Transcription</keyword>
<feature type="DNA-binding region" description="H-T-H motif" evidence="5">
    <location>
        <begin position="13"/>
        <end position="32"/>
    </location>
</feature>
<proteinExistence type="predicted"/>
<dbReference type="InterPro" id="IPR039538">
    <property type="entry name" value="BetI_C"/>
</dbReference>
<evidence type="ECO:0000256" key="1">
    <source>
        <dbReference type="ARBA" id="ARBA00022491"/>
    </source>
</evidence>
<dbReference type="InterPro" id="IPR036271">
    <property type="entry name" value="Tet_transcr_reg_TetR-rel_C_sf"/>
</dbReference>
<comment type="caution">
    <text evidence="7">The sequence shown here is derived from an EMBL/GenBank/DDBJ whole genome shotgun (WGS) entry which is preliminary data.</text>
</comment>
<dbReference type="Proteomes" id="UP001500729">
    <property type="component" value="Unassembled WGS sequence"/>
</dbReference>
<reference evidence="8" key="1">
    <citation type="journal article" date="2019" name="Int. J. Syst. Evol. Microbiol.">
        <title>The Global Catalogue of Microorganisms (GCM) 10K type strain sequencing project: providing services to taxonomists for standard genome sequencing and annotation.</title>
        <authorList>
            <consortium name="The Broad Institute Genomics Platform"/>
            <consortium name="The Broad Institute Genome Sequencing Center for Infectious Disease"/>
            <person name="Wu L."/>
            <person name="Ma J."/>
        </authorList>
    </citation>
    <scope>NUCLEOTIDE SEQUENCE [LARGE SCALE GENOMIC DNA]</scope>
    <source>
        <strain evidence="8">JCM 10303</strain>
    </source>
</reference>
<dbReference type="Pfam" id="PF13977">
    <property type="entry name" value="TetR_C_6"/>
    <property type="match status" value="1"/>
</dbReference>
<gene>
    <name evidence="7" type="ORF">GCM10009533_47260</name>
</gene>
<keyword evidence="1" id="KW-0678">Repressor</keyword>
<dbReference type="InterPro" id="IPR001647">
    <property type="entry name" value="HTH_TetR"/>
</dbReference>
<dbReference type="SUPFAM" id="SSF46689">
    <property type="entry name" value="Homeodomain-like"/>
    <property type="match status" value="1"/>
</dbReference>
<dbReference type="Gene3D" id="1.10.357.10">
    <property type="entry name" value="Tetracycline Repressor, domain 2"/>
    <property type="match status" value="1"/>
</dbReference>
<dbReference type="SUPFAM" id="SSF48498">
    <property type="entry name" value="Tetracyclin repressor-like, C-terminal domain"/>
    <property type="match status" value="1"/>
</dbReference>
<evidence type="ECO:0000256" key="3">
    <source>
        <dbReference type="ARBA" id="ARBA00023125"/>
    </source>
</evidence>
<keyword evidence="3 5" id="KW-0238">DNA-binding</keyword>
<dbReference type="PANTHER" id="PTHR30055:SF234">
    <property type="entry name" value="HTH-TYPE TRANSCRIPTIONAL REGULATOR BETI"/>
    <property type="match status" value="1"/>
</dbReference>
<organism evidence="7 8">
    <name type="scientific">Saccharopolyspora erythraea</name>
    <name type="common">Streptomyces erythraeus</name>
    <dbReference type="NCBI Taxonomy" id="1836"/>
    <lineage>
        <taxon>Bacteria</taxon>
        <taxon>Bacillati</taxon>
        <taxon>Actinomycetota</taxon>
        <taxon>Actinomycetes</taxon>
        <taxon>Pseudonocardiales</taxon>
        <taxon>Pseudonocardiaceae</taxon>
        <taxon>Saccharopolyspora</taxon>
    </lineage>
</organism>
<evidence type="ECO:0000313" key="8">
    <source>
        <dbReference type="Proteomes" id="UP001500729"/>
    </source>
</evidence>